<dbReference type="Proteomes" id="UP001431235">
    <property type="component" value="Unassembled WGS sequence"/>
</dbReference>
<accession>A0ABT0SI51</accession>
<keyword evidence="2" id="KW-1185">Reference proteome</keyword>
<gene>
    <name evidence="1" type="ORF">K5L01_09725</name>
</gene>
<proteinExistence type="predicted"/>
<dbReference type="EMBL" id="JAIKTS010000003">
    <property type="protein sequence ID" value="MCL7714922.1"/>
    <property type="molecule type" value="Genomic_DNA"/>
</dbReference>
<evidence type="ECO:0000313" key="1">
    <source>
        <dbReference type="EMBL" id="MCL7714922.1"/>
    </source>
</evidence>
<sequence>MAPLTITALEALRERLADDTGCDALLAGFACPAVLRDALRAVVQAQWHGLQAETAVSQVADMLRRDQKFAPPGRPSAPLVQLRRQQAAARQAMLAARQRLAQASQAFVQASGLALKAGQPPSEAVAAWLQAQCAPAGCGRSRP</sequence>
<name>A0ABT0SI51_9GAMM</name>
<dbReference type="RefSeq" id="WP_250064209.1">
    <property type="nucleotide sequence ID" value="NZ_JAIKTS010000003.1"/>
</dbReference>
<organism evidence="1 2">
    <name type="scientific">Stenotrophomonas mori</name>
    <dbReference type="NCBI Taxonomy" id="2871096"/>
    <lineage>
        <taxon>Bacteria</taxon>
        <taxon>Pseudomonadati</taxon>
        <taxon>Pseudomonadota</taxon>
        <taxon>Gammaproteobacteria</taxon>
        <taxon>Lysobacterales</taxon>
        <taxon>Lysobacteraceae</taxon>
        <taxon>Stenotrophomonas</taxon>
    </lineage>
</organism>
<comment type="caution">
    <text evidence="1">The sequence shown here is derived from an EMBL/GenBank/DDBJ whole genome shotgun (WGS) entry which is preliminary data.</text>
</comment>
<reference evidence="1 2" key="1">
    <citation type="submission" date="2021-08" db="EMBL/GenBank/DDBJ databases">
        <title>Novel members of of the genus Stenotrophomonas from differernt environment.</title>
        <authorList>
            <person name="Deng Y."/>
        </authorList>
    </citation>
    <scope>NUCLEOTIDE SEQUENCE [LARGE SCALE GENOMIC DNA]</scope>
    <source>
        <strain evidence="1 2">CPCC 101365</strain>
    </source>
</reference>
<protein>
    <submittedName>
        <fullName evidence="1">Uncharacterized protein</fullName>
    </submittedName>
</protein>
<evidence type="ECO:0000313" key="2">
    <source>
        <dbReference type="Proteomes" id="UP001431235"/>
    </source>
</evidence>